<proteinExistence type="predicted"/>
<organism evidence="1">
    <name type="scientific">Arundo donax</name>
    <name type="common">Giant reed</name>
    <name type="synonym">Donax arundinaceus</name>
    <dbReference type="NCBI Taxonomy" id="35708"/>
    <lineage>
        <taxon>Eukaryota</taxon>
        <taxon>Viridiplantae</taxon>
        <taxon>Streptophyta</taxon>
        <taxon>Embryophyta</taxon>
        <taxon>Tracheophyta</taxon>
        <taxon>Spermatophyta</taxon>
        <taxon>Magnoliopsida</taxon>
        <taxon>Liliopsida</taxon>
        <taxon>Poales</taxon>
        <taxon>Poaceae</taxon>
        <taxon>PACMAD clade</taxon>
        <taxon>Arundinoideae</taxon>
        <taxon>Arundineae</taxon>
        <taxon>Arundo</taxon>
    </lineage>
</organism>
<dbReference type="EMBL" id="GBRH01171860">
    <property type="protein sequence ID" value="JAE26036.1"/>
    <property type="molecule type" value="Transcribed_RNA"/>
</dbReference>
<protein>
    <submittedName>
        <fullName evidence="1">FAD6</fullName>
    </submittedName>
</protein>
<dbReference type="AlphaFoldDB" id="A0A0A9GU00"/>
<name>A0A0A9GU00_ARUDO</name>
<sequence>MMREKGSKWLKIMGSQKLENNYQTTLLLKMSWILYLRRYLKSTM</sequence>
<reference evidence="1" key="2">
    <citation type="journal article" date="2015" name="Data Brief">
        <title>Shoot transcriptome of the giant reed, Arundo donax.</title>
        <authorList>
            <person name="Barrero R.A."/>
            <person name="Guerrero F.D."/>
            <person name="Moolhuijzen P."/>
            <person name="Goolsby J.A."/>
            <person name="Tidwell J."/>
            <person name="Bellgard S.E."/>
            <person name="Bellgard M.I."/>
        </authorList>
    </citation>
    <scope>NUCLEOTIDE SEQUENCE</scope>
    <source>
        <tissue evidence="1">Shoot tissue taken approximately 20 cm above the soil surface</tissue>
    </source>
</reference>
<reference evidence="1" key="1">
    <citation type="submission" date="2014-09" db="EMBL/GenBank/DDBJ databases">
        <authorList>
            <person name="Magalhaes I.L.F."/>
            <person name="Oliveira U."/>
            <person name="Santos F.R."/>
            <person name="Vidigal T.H.D.A."/>
            <person name="Brescovit A.D."/>
            <person name="Santos A.J."/>
        </authorList>
    </citation>
    <scope>NUCLEOTIDE SEQUENCE</scope>
    <source>
        <tissue evidence="1">Shoot tissue taken approximately 20 cm above the soil surface</tissue>
    </source>
</reference>
<evidence type="ECO:0000313" key="1">
    <source>
        <dbReference type="EMBL" id="JAE26036.1"/>
    </source>
</evidence>
<accession>A0A0A9GU00</accession>